<reference evidence="5" key="1">
    <citation type="submission" date="2020-11" db="EMBL/GenBank/DDBJ databases">
        <authorList>
            <consortium name="DOE Joint Genome Institute"/>
            <person name="Ahrendt S."/>
            <person name="Riley R."/>
            <person name="Andreopoulos W."/>
            <person name="Labutti K."/>
            <person name="Pangilinan J."/>
            <person name="Ruiz-Duenas F.J."/>
            <person name="Barrasa J.M."/>
            <person name="Sanchez-Garcia M."/>
            <person name="Camarero S."/>
            <person name="Miyauchi S."/>
            <person name="Serrano A."/>
            <person name="Linde D."/>
            <person name="Babiker R."/>
            <person name="Drula E."/>
            <person name="Ayuso-Fernandez I."/>
            <person name="Pacheco R."/>
            <person name="Padilla G."/>
            <person name="Ferreira P."/>
            <person name="Barriuso J."/>
            <person name="Kellner H."/>
            <person name="Castanera R."/>
            <person name="Alfaro M."/>
            <person name="Ramirez L."/>
            <person name="Pisabarro A.G."/>
            <person name="Kuo A."/>
            <person name="Tritt A."/>
            <person name="Lipzen A."/>
            <person name="He G."/>
            <person name="Yan M."/>
            <person name="Ng V."/>
            <person name="Cullen D."/>
            <person name="Martin F."/>
            <person name="Rosso M.-N."/>
            <person name="Henrissat B."/>
            <person name="Hibbett D."/>
            <person name="Martinez A.T."/>
            <person name="Grigoriev I.V."/>
        </authorList>
    </citation>
    <scope>NUCLEOTIDE SEQUENCE</scope>
    <source>
        <strain evidence="5">CBS 506.95</strain>
    </source>
</reference>
<dbReference type="InterPro" id="IPR029030">
    <property type="entry name" value="Caspase-like_dom_sf"/>
</dbReference>
<evidence type="ECO:0000313" key="5">
    <source>
        <dbReference type="EMBL" id="KAF9529243.1"/>
    </source>
</evidence>
<dbReference type="GO" id="GO:0004197">
    <property type="term" value="F:cysteine-type endopeptidase activity"/>
    <property type="evidence" value="ECO:0007669"/>
    <property type="project" value="InterPro"/>
</dbReference>
<dbReference type="GO" id="GO:0006915">
    <property type="term" value="P:apoptotic process"/>
    <property type="evidence" value="ECO:0007669"/>
    <property type="project" value="UniProtKB-KW"/>
</dbReference>
<keyword evidence="2" id="KW-0053">Apoptosis</keyword>
<dbReference type="PANTHER" id="PTHR48104">
    <property type="entry name" value="METACASPASE-4"/>
    <property type="match status" value="1"/>
</dbReference>
<gene>
    <name evidence="5" type="ORF">CPB83DRAFT_790275</name>
</gene>
<dbReference type="Proteomes" id="UP000807306">
    <property type="component" value="Unassembled WGS sequence"/>
</dbReference>
<dbReference type="InterPro" id="IPR050452">
    <property type="entry name" value="Metacaspase"/>
</dbReference>
<evidence type="ECO:0000259" key="4">
    <source>
        <dbReference type="Pfam" id="PF00656"/>
    </source>
</evidence>
<feature type="domain" description="Peptidase C14 caspase" evidence="4">
    <location>
        <begin position="5"/>
        <end position="269"/>
    </location>
</feature>
<keyword evidence="3" id="KW-0645">Protease</keyword>
<dbReference type="AlphaFoldDB" id="A0A9P6EHZ9"/>
<comment type="caution">
    <text evidence="5">The sequence shown here is derived from an EMBL/GenBank/DDBJ whole genome shotgun (WGS) entry which is preliminary data.</text>
</comment>
<comment type="similarity">
    <text evidence="1">Belongs to the peptidase C14B family.</text>
</comment>
<protein>
    <submittedName>
        <fullName evidence="5">Caspase domain-containing protein</fullName>
    </submittedName>
</protein>
<organism evidence="5 6">
    <name type="scientific">Crepidotus variabilis</name>
    <dbReference type="NCBI Taxonomy" id="179855"/>
    <lineage>
        <taxon>Eukaryota</taxon>
        <taxon>Fungi</taxon>
        <taxon>Dikarya</taxon>
        <taxon>Basidiomycota</taxon>
        <taxon>Agaricomycotina</taxon>
        <taxon>Agaricomycetes</taxon>
        <taxon>Agaricomycetidae</taxon>
        <taxon>Agaricales</taxon>
        <taxon>Agaricineae</taxon>
        <taxon>Crepidotaceae</taxon>
        <taxon>Crepidotus</taxon>
    </lineage>
</organism>
<keyword evidence="3" id="KW-0788">Thiol protease</keyword>
<evidence type="ECO:0000256" key="2">
    <source>
        <dbReference type="ARBA" id="ARBA00022703"/>
    </source>
</evidence>
<keyword evidence="3" id="KW-0378">Hydrolase</keyword>
<evidence type="ECO:0000313" key="6">
    <source>
        <dbReference type="Proteomes" id="UP000807306"/>
    </source>
</evidence>
<accession>A0A9P6EHZ9</accession>
<dbReference type="Pfam" id="PF00656">
    <property type="entry name" value="Peptidase_C14"/>
    <property type="match status" value="1"/>
</dbReference>
<dbReference type="InterPro" id="IPR011600">
    <property type="entry name" value="Pept_C14_caspase"/>
</dbReference>
<dbReference type="Gene3D" id="3.40.50.1460">
    <property type="match status" value="1"/>
</dbReference>
<dbReference type="SUPFAM" id="SSF52129">
    <property type="entry name" value="Caspase-like"/>
    <property type="match status" value="1"/>
</dbReference>
<evidence type="ECO:0000256" key="1">
    <source>
        <dbReference type="ARBA" id="ARBA00009005"/>
    </source>
</evidence>
<sequence>MSTRVFALIVGIDNYKSGGIWNLHGCTEDAKKIRHWLTNTFDVPKDQIRLLLDKQATKHRIEEAFMEHLITNPSIERGDAILVYFAGHGSSLRAPSDWFQSNSMSGLVQTLCPYDHDVKTAEGRISGISDRSLQAMIDDLSASKGDNITLLLDTCFSPTQNAAYSRDRSIVRYTLTSKATPEDLYRDLWPGARGKTHASKRGFFSPDAKTHTTIIASSSTGRASEDKTGGLFTDAFLHAAQELPLHQTTYAQLMDHISEESAETQQPCCLGANKNRIIFDAVPFTADRRLSLASLDHDTRLLRIQVGDIHGVVQGTELSLHFHNRQHSYNPPFALVIVTEVGATWSFARVKTQGVDIPKAAFAKITRWNNRRPFRVHLKTTFLSFIRMWKIRTQISTEAGHTTSSSGLHIVRVKQANLADITLSMGRKEAVVVQHNPPLLDSEQTTVKIHKTDGMEVIDDAARFNLHLLHKNPSSPLRNLIDIELYQIDKSTWTKLGVNNIHDSTATIPYQSGAVYQVVLRNNSQTDLWPYLAYLDPNRYRMSMLYHPDGSVKEPPLRRRATLEIGSGQSGSEALSFTLSDDNKHDYGYLKLFLSSTPVDMRILENGQDSQWIDELEFGGVRSPTSKSPTWDTILTSLVFVRHQNDILI</sequence>
<name>A0A9P6EHZ9_9AGAR</name>
<dbReference type="GO" id="GO:0005737">
    <property type="term" value="C:cytoplasm"/>
    <property type="evidence" value="ECO:0007669"/>
    <property type="project" value="TreeGrafter"/>
</dbReference>
<dbReference type="OrthoDB" id="3223806at2759"/>
<dbReference type="GO" id="GO:0006508">
    <property type="term" value="P:proteolysis"/>
    <property type="evidence" value="ECO:0007669"/>
    <property type="project" value="InterPro"/>
</dbReference>
<dbReference type="EMBL" id="MU157847">
    <property type="protein sequence ID" value="KAF9529243.1"/>
    <property type="molecule type" value="Genomic_DNA"/>
</dbReference>
<proteinExistence type="inferred from homology"/>
<evidence type="ECO:0000256" key="3">
    <source>
        <dbReference type="ARBA" id="ARBA00022807"/>
    </source>
</evidence>
<keyword evidence="6" id="KW-1185">Reference proteome</keyword>
<dbReference type="PANTHER" id="PTHR48104:SF30">
    <property type="entry name" value="METACASPASE-1"/>
    <property type="match status" value="1"/>
</dbReference>